<evidence type="ECO:0000259" key="2">
    <source>
        <dbReference type="Pfam" id="PF00144"/>
    </source>
</evidence>
<accession>A0ABV2QLU3</accession>
<name>A0ABV2QLU3_9MICO</name>
<sequence length="352" mass="36195">MTRSKKTLAVAIAAAVAAFAVGAAAMPRPPALSAESRGDSALVEEVRAVLAETPGVRDRVSVAVIDGDTVREAHFGATDATEYEIGSVTKTVTGSLLADAIDRGEVEAQTPLGDLLELGSSPAASVTLEELATHSSGLPRLAMPLDRVLPTIVANYRAADPYGSTVDQLVASSSEQELGEKEYLYSNLGFALLGQALATAAGTDYQELAEERVFAPLGMDDSFVPTSTDDLAADAPTGFTAAGRPSEPWTLGADAPAGSVRSTLADMTAYVRAQLDETAPGVAATEPIADAGGSSTIGYAWHTTDSVTWHNGATGGFTSLVAFDRDAGRAVVVLNNTGASVDELGFALMEDD</sequence>
<reference evidence="3 4" key="1">
    <citation type="submission" date="2024-06" db="EMBL/GenBank/DDBJ databases">
        <title>Sorghum-associated microbial communities from plants grown in Nebraska, USA.</title>
        <authorList>
            <person name="Schachtman D."/>
        </authorList>
    </citation>
    <scope>NUCLEOTIDE SEQUENCE [LARGE SCALE GENOMIC DNA]</scope>
    <source>
        <strain evidence="3 4">2857</strain>
    </source>
</reference>
<feature type="domain" description="Beta-lactamase-related" evidence="2">
    <location>
        <begin position="60"/>
        <end position="340"/>
    </location>
</feature>
<feature type="chain" id="PRO_5045532394" evidence="1">
    <location>
        <begin position="26"/>
        <end position="352"/>
    </location>
</feature>
<dbReference type="Gene3D" id="3.40.710.10">
    <property type="entry name" value="DD-peptidase/beta-lactamase superfamily"/>
    <property type="match status" value="1"/>
</dbReference>
<dbReference type="Proteomes" id="UP001549257">
    <property type="component" value="Unassembled WGS sequence"/>
</dbReference>
<dbReference type="InterPro" id="IPR050491">
    <property type="entry name" value="AmpC-like"/>
</dbReference>
<dbReference type="Pfam" id="PF00144">
    <property type="entry name" value="Beta-lactamase"/>
    <property type="match status" value="1"/>
</dbReference>
<organism evidence="3 4">
    <name type="scientific">Conyzicola nivalis</name>
    <dbReference type="NCBI Taxonomy" id="1477021"/>
    <lineage>
        <taxon>Bacteria</taxon>
        <taxon>Bacillati</taxon>
        <taxon>Actinomycetota</taxon>
        <taxon>Actinomycetes</taxon>
        <taxon>Micrococcales</taxon>
        <taxon>Microbacteriaceae</taxon>
        <taxon>Conyzicola</taxon>
    </lineage>
</organism>
<gene>
    <name evidence="3" type="ORF">ABIE21_001509</name>
</gene>
<feature type="signal peptide" evidence="1">
    <location>
        <begin position="1"/>
        <end position="25"/>
    </location>
</feature>
<proteinExistence type="predicted"/>
<evidence type="ECO:0000256" key="1">
    <source>
        <dbReference type="SAM" id="SignalP"/>
    </source>
</evidence>
<evidence type="ECO:0000313" key="3">
    <source>
        <dbReference type="EMBL" id="MET4582019.1"/>
    </source>
</evidence>
<evidence type="ECO:0000313" key="4">
    <source>
        <dbReference type="Proteomes" id="UP001549257"/>
    </source>
</evidence>
<dbReference type="SUPFAM" id="SSF56601">
    <property type="entry name" value="beta-lactamase/transpeptidase-like"/>
    <property type="match status" value="1"/>
</dbReference>
<comment type="caution">
    <text evidence="3">The sequence shown here is derived from an EMBL/GenBank/DDBJ whole genome shotgun (WGS) entry which is preliminary data.</text>
</comment>
<dbReference type="PANTHER" id="PTHR46825">
    <property type="entry name" value="D-ALANYL-D-ALANINE-CARBOXYPEPTIDASE/ENDOPEPTIDASE AMPH"/>
    <property type="match status" value="1"/>
</dbReference>
<dbReference type="InterPro" id="IPR012338">
    <property type="entry name" value="Beta-lactam/transpept-like"/>
</dbReference>
<dbReference type="PANTHER" id="PTHR46825:SF7">
    <property type="entry name" value="D-ALANYL-D-ALANINE CARBOXYPEPTIDASE"/>
    <property type="match status" value="1"/>
</dbReference>
<protein>
    <submittedName>
        <fullName evidence="3">CubicO group peptidase (Beta-lactamase class C family)</fullName>
    </submittedName>
</protein>
<keyword evidence="1" id="KW-0732">Signal</keyword>
<dbReference type="RefSeq" id="WP_354024174.1">
    <property type="nucleotide sequence ID" value="NZ_JBEPSJ010000001.1"/>
</dbReference>
<dbReference type="InterPro" id="IPR001466">
    <property type="entry name" value="Beta-lactam-related"/>
</dbReference>
<dbReference type="EMBL" id="JBEPSJ010000001">
    <property type="protein sequence ID" value="MET4582019.1"/>
    <property type="molecule type" value="Genomic_DNA"/>
</dbReference>
<keyword evidence="4" id="KW-1185">Reference proteome</keyword>